<dbReference type="EC" id="2.7.4.25" evidence="8"/>
<evidence type="ECO:0000256" key="3">
    <source>
        <dbReference type="ARBA" id="ARBA00022741"/>
    </source>
</evidence>
<dbReference type="EMBL" id="SOJT01000184">
    <property type="protein sequence ID" value="TET27483.1"/>
    <property type="molecule type" value="Genomic_DNA"/>
</dbReference>
<evidence type="ECO:0000256" key="8">
    <source>
        <dbReference type="HAMAP-Rule" id="MF_00238"/>
    </source>
</evidence>
<gene>
    <name evidence="8" type="primary">cmk</name>
    <name evidence="10" type="ORF">E3J68_04245</name>
</gene>
<dbReference type="Pfam" id="PF02224">
    <property type="entry name" value="Cytidylate_kin"/>
    <property type="match status" value="1"/>
</dbReference>
<dbReference type="AlphaFoldDB" id="A0A523TB38"/>
<dbReference type="InterPro" id="IPR027417">
    <property type="entry name" value="P-loop_NTPase"/>
</dbReference>
<dbReference type="Proteomes" id="UP000316517">
    <property type="component" value="Unassembled WGS sequence"/>
</dbReference>
<dbReference type="InterPro" id="IPR003136">
    <property type="entry name" value="Cytidylate_kin"/>
</dbReference>
<feature type="binding site" evidence="8">
    <location>
        <begin position="31"/>
        <end position="39"/>
    </location>
    <ligand>
        <name>ATP</name>
        <dbReference type="ChEBI" id="CHEBI:30616"/>
    </ligand>
</feature>
<dbReference type="PANTHER" id="PTHR21299">
    <property type="entry name" value="CYTIDYLATE KINASE/PANTOATE-BETA-ALANINE LIGASE"/>
    <property type="match status" value="1"/>
</dbReference>
<evidence type="ECO:0000256" key="5">
    <source>
        <dbReference type="ARBA" id="ARBA00022840"/>
    </source>
</evidence>
<dbReference type="NCBIfam" id="TIGR00017">
    <property type="entry name" value="cmk"/>
    <property type="match status" value="1"/>
</dbReference>
<keyword evidence="2 8" id="KW-0808">Transferase</keyword>
<evidence type="ECO:0000256" key="7">
    <source>
        <dbReference type="ARBA" id="ARBA00048478"/>
    </source>
</evidence>
<dbReference type="GO" id="GO:0015949">
    <property type="term" value="P:nucleobase-containing small molecule interconversion"/>
    <property type="evidence" value="ECO:0007669"/>
    <property type="project" value="TreeGrafter"/>
</dbReference>
<accession>A0A523TB38</accession>
<dbReference type="GO" id="GO:0036431">
    <property type="term" value="F:dCMP kinase activity"/>
    <property type="evidence" value="ECO:0007669"/>
    <property type="project" value="InterPro"/>
</dbReference>
<comment type="catalytic activity">
    <reaction evidence="6 8">
        <text>dCMP + ATP = dCDP + ADP</text>
        <dbReference type="Rhea" id="RHEA:25094"/>
        <dbReference type="ChEBI" id="CHEBI:30616"/>
        <dbReference type="ChEBI" id="CHEBI:57566"/>
        <dbReference type="ChEBI" id="CHEBI:58593"/>
        <dbReference type="ChEBI" id="CHEBI:456216"/>
        <dbReference type="EC" id="2.7.4.25"/>
    </reaction>
</comment>
<sequence>MGQGNKTKSLSANSKQFSPLSRKGLVIAIDGPAASGKSTAARLLAKRLGYLYLDTGIMYRALTWKALRDKVDIKNSKALSELVKGTRISLKPKSDLNIQVYLDGKDITSFIRSPEVNKYVSLVSTAGGLRKVMVAQQREIARCGSLVAEGRDMGTVVFPRADVKIFLQASFEERAKRRWKENKERGLSLATEEVEAELANRDRIDSQRKTSPLRRAKGAIVIDNTHLDIPETVEKMWEVVGKKIKC</sequence>
<evidence type="ECO:0000256" key="4">
    <source>
        <dbReference type="ARBA" id="ARBA00022777"/>
    </source>
</evidence>
<dbReference type="GO" id="GO:0036430">
    <property type="term" value="F:CMP kinase activity"/>
    <property type="evidence" value="ECO:0007669"/>
    <property type="project" value="RHEA"/>
</dbReference>
<dbReference type="GO" id="GO:0005524">
    <property type="term" value="F:ATP binding"/>
    <property type="evidence" value="ECO:0007669"/>
    <property type="project" value="UniProtKB-UniRule"/>
</dbReference>
<dbReference type="HAMAP" id="MF_00238">
    <property type="entry name" value="Cytidyl_kinase_type1"/>
    <property type="match status" value="1"/>
</dbReference>
<feature type="domain" description="Cytidylate kinase" evidence="9">
    <location>
        <begin position="27"/>
        <end position="240"/>
    </location>
</feature>
<reference evidence="10 11" key="1">
    <citation type="submission" date="2019-03" db="EMBL/GenBank/DDBJ databases">
        <title>Metabolic potential of uncultured bacteria and archaea associated with petroleum seepage in deep-sea sediments.</title>
        <authorList>
            <person name="Dong X."/>
            <person name="Hubert C."/>
        </authorList>
    </citation>
    <scope>NUCLEOTIDE SEQUENCE [LARGE SCALE GENOMIC DNA]</scope>
    <source>
        <strain evidence="10">E44_bin3</strain>
    </source>
</reference>
<dbReference type="GO" id="GO:0005829">
    <property type="term" value="C:cytosol"/>
    <property type="evidence" value="ECO:0007669"/>
    <property type="project" value="TreeGrafter"/>
</dbReference>
<dbReference type="Gene3D" id="3.40.50.300">
    <property type="entry name" value="P-loop containing nucleotide triphosphate hydrolases"/>
    <property type="match status" value="1"/>
</dbReference>
<evidence type="ECO:0000256" key="1">
    <source>
        <dbReference type="ARBA" id="ARBA00009427"/>
    </source>
</evidence>
<dbReference type="InterPro" id="IPR011994">
    <property type="entry name" value="Cytidylate_kinase_dom"/>
</dbReference>
<proteinExistence type="inferred from homology"/>
<keyword evidence="5 8" id="KW-0067">ATP-binding</keyword>
<dbReference type="GO" id="GO:0006220">
    <property type="term" value="P:pyrimidine nucleotide metabolic process"/>
    <property type="evidence" value="ECO:0007669"/>
    <property type="project" value="UniProtKB-UniRule"/>
</dbReference>
<comment type="caution">
    <text evidence="10">The sequence shown here is derived from an EMBL/GenBank/DDBJ whole genome shotgun (WGS) entry which is preliminary data.</text>
</comment>
<keyword evidence="4 8" id="KW-0418">Kinase</keyword>
<name>A0A523TB38_UNCAE</name>
<comment type="subcellular location">
    <subcellularLocation>
        <location evidence="8">Cytoplasm</location>
    </subcellularLocation>
</comment>
<evidence type="ECO:0000313" key="11">
    <source>
        <dbReference type="Proteomes" id="UP000316517"/>
    </source>
</evidence>
<evidence type="ECO:0000259" key="9">
    <source>
        <dbReference type="Pfam" id="PF02224"/>
    </source>
</evidence>
<evidence type="ECO:0000256" key="2">
    <source>
        <dbReference type="ARBA" id="ARBA00022679"/>
    </source>
</evidence>
<protein>
    <recommendedName>
        <fullName evidence="8">Cytidylate kinase</fullName>
        <shortName evidence="8">CK</shortName>
        <ecNumber evidence="8">2.7.4.25</ecNumber>
    </recommendedName>
    <alternativeName>
        <fullName evidence="8">Cytidine monophosphate kinase</fullName>
        <shortName evidence="8">CMP kinase</shortName>
    </alternativeName>
</protein>
<evidence type="ECO:0000313" key="10">
    <source>
        <dbReference type="EMBL" id="TET27483.1"/>
    </source>
</evidence>
<comment type="similarity">
    <text evidence="1 8">Belongs to the cytidylate kinase family. Type 1 subfamily.</text>
</comment>
<dbReference type="CDD" id="cd02020">
    <property type="entry name" value="CMPK"/>
    <property type="match status" value="1"/>
</dbReference>
<keyword evidence="8" id="KW-0963">Cytoplasm</keyword>
<comment type="catalytic activity">
    <reaction evidence="7 8">
        <text>CMP + ATP = CDP + ADP</text>
        <dbReference type="Rhea" id="RHEA:11600"/>
        <dbReference type="ChEBI" id="CHEBI:30616"/>
        <dbReference type="ChEBI" id="CHEBI:58069"/>
        <dbReference type="ChEBI" id="CHEBI:60377"/>
        <dbReference type="ChEBI" id="CHEBI:456216"/>
        <dbReference type="EC" id="2.7.4.25"/>
    </reaction>
</comment>
<evidence type="ECO:0000256" key="6">
    <source>
        <dbReference type="ARBA" id="ARBA00047615"/>
    </source>
</evidence>
<dbReference type="PANTHER" id="PTHR21299:SF2">
    <property type="entry name" value="CYTIDYLATE KINASE"/>
    <property type="match status" value="1"/>
</dbReference>
<dbReference type="SUPFAM" id="SSF52540">
    <property type="entry name" value="P-loop containing nucleoside triphosphate hydrolases"/>
    <property type="match status" value="1"/>
</dbReference>
<keyword evidence="3 8" id="KW-0547">Nucleotide-binding</keyword>
<organism evidence="10 11">
    <name type="scientific">Aerophobetes bacterium</name>
    <dbReference type="NCBI Taxonomy" id="2030807"/>
    <lineage>
        <taxon>Bacteria</taxon>
        <taxon>Candidatus Aerophobota</taxon>
    </lineage>
</organism>